<keyword evidence="1" id="KW-0614">Plasmid</keyword>
<dbReference type="AlphaFoldDB" id="A0AAN2FIF6"/>
<organism evidence="1 2">
    <name type="scientific">Enterobacter agglomerans</name>
    <name type="common">Erwinia herbicola</name>
    <name type="synonym">Pantoea agglomerans</name>
    <dbReference type="NCBI Taxonomy" id="549"/>
    <lineage>
        <taxon>Bacteria</taxon>
        <taxon>Pseudomonadati</taxon>
        <taxon>Pseudomonadota</taxon>
        <taxon>Gammaproteobacteria</taxon>
        <taxon>Enterobacterales</taxon>
        <taxon>Erwiniaceae</taxon>
        <taxon>Pantoea</taxon>
        <taxon>Pantoea agglomerans group</taxon>
    </lineage>
</organism>
<dbReference type="Proteomes" id="UP001158961">
    <property type="component" value="Plasmid P3"/>
</dbReference>
<proteinExistence type="predicted"/>
<sequence>MLFLSQFYSETGLQPETDRYPLVDKGGNLLKLKVKARKDEDRQI</sequence>
<gene>
    <name evidence="1" type="ORF">DAPPPG734_24435</name>
</gene>
<dbReference type="EMBL" id="OW970318">
    <property type="protein sequence ID" value="CAH6378036.1"/>
    <property type="molecule type" value="Genomic_DNA"/>
</dbReference>
<name>A0AAN2FIF6_ENTAG</name>
<evidence type="ECO:0000313" key="1">
    <source>
        <dbReference type="EMBL" id="CAH6378036.1"/>
    </source>
</evidence>
<evidence type="ECO:0000313" key="2">
    <source>
        <dbReference type="Proteomes" id="UP001158961"/>
    </source>
</evidence>
<accession>A0AAN2FIF6</accession>
<geneLocation type="plasmid" evidence="1 2">
    <name>P3</name>
</geneLocation>
<reference evidence="1" key="1">
    <citation type="submission" date="2022-05" db="EMBL/GenBank/DDBJ databases">
        <authorList>
            <person name="Pothier F. J."/>
        </authorList>
    </citation>
    <scope>NUCLEOTIDE SEQUENCE</scope>
    <source>
        <strain evidence="1">DAPP-PG734</strain>
        <plasmid evidence="1">P3</plasmid>
    </source>
</reference>
<protein>
    <submittedName>
        <fullName evidence="1">Uncharacterized protein</fullName>
    </submittedName>
</protein>